<dbReference type="STRING" id="303541.JF72_09060"/>
<dbReference type="HOGENOM" id="CLU_111585_5_3_9"/>
<organism evidence="5 6">
    <name type="scientific">Lactobacillus apis</name>
    <dbReference type="NCBI Taxonomy" id="303541"/>
    <lineage>
        <taxon>Bacteria</taxon>
        <taxon>Bacillati</taxon>
        <taxon>Bacillota</taxon>
        <taxon>Bacilli</taxon>
        <taxon>Lactobacillales</taxon>
        <taxon>Lactobacillaceae</taxon>
        <taxon>Lactobacillus</taxon>
    </lineage>
</organism>
<reference evidence="5 6" key="1">
    <citation type="submission" date="2015-01" db="EMBL/GenBank/DDBJ databases">
        <title>Comparative genomics of the lactic acid bacteria isolated from the honey bee gut.</title>
        <authorList>
            <person name="Ellegaard K.M."/>
            <person name="Tamarit D."/>
            <person name="Javelind E."/>
            <person name="Olofsson T."/>
            <person name="Andersson S.G."/>
            <person name="Vasquez A."/>
        </authorList>
    </citation>
    <scope>NUCLEOTIDE SEQUENCE [LARGE SCALE GENOMIC DNA]</scope>
    <source>
        <strain evidence="5 6">Hma11</strain>
    </source>
</reference>
<dbReference type="PANTHER" id="PTHR33204:SF37">
    <property type="entry name" value="HTH-TYPE TRANSCRIPTIONAL REGULATOR YODB"/>
    <property type="match status" value="1"/>
</dbReference>
<evidence type="ECO:0000259" key="4">
    <source>
        <dbReference type="PROSITE" id="PS51118"/>
    </source>
</evidence>
<protein>
    <submittedName>
        <fullName evidence="5">Putative transcriptional regulator</fullName>
    </submittedName>
</protein>
<dbReference type="PROSITE" id="PS51118">
    <property type="entry name" value="HTH_HXLR"/>
    <property type="match status" value="1"/>
</dbReference>
<dbReference type="GO" id="GO:0003677">
    <property type="term" value="F:DNA binding"/>
    <property type="evidence" value="ECO:0007669"/>
    <property type="project" value="UniProtKB-KW"/>
</dbReference>
<dbReference type="AlphaFoldDB" id="A0A0F4LS46"/>
<dbReference type="Proteomes" id="UP000033682">
    <property type="component" value="Unassembled WGS sequence"/>
</dbReference>
<name>A0A0F4LS46_9LACO</name>
<accession>A0A0F4LS46</accession>
<dbReference type="InterPro" id="IPR002577">
    <property type="entry name" value="HTH_HxlR"/>
</dbReference>
<dbReference type="InterPro" id="IPR036390">
    <property type="entry name" value="WH_DNA-bd_sf"/>
</dbReference>
<dbReference type="SUPFAM" id="SSF46785">
    <property type="entry name" value="Winged helix' DNA-binding domain"/>
    <property type="match status" value="1"/>
</dbReference>
<evidence type="ECO:0000256" key="3">
    <source>
        <dbReference type="ARBA" id="ARBA00023163"/>
    </source>
</evidence>
<dbReference type="PATRIC" id="fig|303541.3.peg.1064"/>
<dbReference type="InterPro" id="IPR036388">
    <property type="entry name" value="WH-like_DNA-bd_sf"/>
</dbReference>
<keyword evidence="3" id="KW-0804">Transcription</keyword>
<dbReference type="Gene3D" id="1.10.10.10">
    <property type="entry name" value="Winged helix-like DNA-binding domain superfamily/Winged helix DNA-binding domain"/>
    <property type="match status" value="1"/>
</dbReference>
<keyword evidence="1" id="KW-0805">Transcription regulation</keyword>
<evidence type="ECO:0000256" key="1">
    <source>
        <dbReference type="ARBA" id="ARBA00023015"/>
    </source>
</evidence>
<keyword evidence="6" id="KW-1185">Reference proteome</keyword>
<dbReference type="EMBL" id="JXLG01000005">
    <property type="protein sequence ID" value="KJY61612.1"/>
    <property type="molecule type" value="Genomic_DNA"/>
</dbReference>
<comment type="caution">
    <text evidence="5">The sequence shown here is derived from an EMBL/GenBank/DDBJ whole genome shotgun (WGS) entry which is preliminary data.</text>
</comment>
<feature type="domain" description="HTH hxlR-type" evidence="4">
    <location>
        <begin position="21"/>
        <end position="116"/>
    </location>
</feature>
<dbReference type="RefSeq" id="WP_046307240.1">
    <property type="nucleotide sequence ID" value="NZ_BMCV01000001.1"/>
</dbReference>
<keyword evidence="2" id="KW-0238">DNA-binding</keyword>
<proteinExistence type="predicted"/>
<evidence type="ECO:0000313" key="5">
    <source>
        <dbReference type="EMBL" id="KJY61612.1"/>
    </source>
</evidence>
<dbReference type="PANTHER" id="PTHR33204">
    <property type="entry name" value="TRANSCRIPTIONAL REGULATOR, MARR FAMILY"/>
    <property type="match status" value="1"/>
</dbReference>
<dbReference type="Pfam" id="PF01638">
    <property type="entry name" value="HxlR"/>
    <property type="match status" value="1"/>
</dbReference>
<dbReference type="OrthoDB" id="9800966at2"/>
<evidence type="ECO:0000313" key="6">
    <source>
        <dbReference type="Proteomes" id="UP000033682"/>
    </source>
</evidence>
<evidence type="ECO:0000256" key="2">
    <source>
        <dbReference type="ARBA" id="ARBA00023125"/>
    </source>
</evidence>
<gene>
    <name evidence="5" type="ORF">JF72_09060</name>
</gene>
<sequence>MASSSKTKEGTDYIGTDNEMCQHYINAFQIIGKKWNGLIISSLCAGNYMRFKDLTRCVRACSDRVLVERLKELEKEGIVKRSVDSDTKIISYGLTRKGADLKPALDKIHDWADKWV</sequence>